<dbReference type="Proteomes" id="UP001172155">
    <property type="component" value="Unassembled WGS sequence"/>
</dbReference>
<evidence type="ECO:0000313" key="2">
    <source>
        <dbReference type="EMBL" id="KAK0740462.1"/>
    </source>
</evidence>
<protein>
    <recommendedName>
        <fullName evidence="4">F-box domain-containing protein</fullName>
    </recommendedName>
</protein>
<organism evidence="2 3">
    <name type="scientific">Schizothecium vesticola</name>
    <dbReference type="NCBI Taxonomy" id="314040"/>
    <lineage>
        <taxon>Eukaryota</taxon>
        <taxon>Fungi</taxon>
        <taxon>Dikarya</taxon>
        <taxon>Ascomycota</taxon>
        <taxon>Pezizomycotina</taxon>
        <taxon>Sordariomycetes</taxon>
        <taxon>Sordariomycetidae</taxon>
        <taxon>Sordariales</taxon>
        <taxon>Schizotheciaceae</taxon>
        <taxon>Schizothecium</taxon>
    </lineage>
</organism>
<evidence type="ECO:0008006" key="4">
    <source>
        <dbReference type="Google" id="ProtNLM"/>
    </source>
</evidence>
<dbReference type="CDD" id="cd09917">
    <property type="entry name" value="F-box_SF"/>
    <property type="match status" value="1"/>
</dbReference>
<gene>
    <name evidence="2" type="ORF">B0T18DRAFT_209602</name>
</gene>
<sequence length="329" mass="37204">MNLDKYFPYERPTSPDPSHDQDPLPNQPRGAKEHLDHKSVAEAYESIQQASQAVENANHNIEAAYVAMSDRLDEPKPALDEVPRLLCLSLGSSGRWQSGCWRNIGWIRANLSIQDVLHWIRQDRRALRHRYRCLEALAEARLHFGRVSRPALRPLTILDMPTEILVEIIEWLQLGDVESGSDSVQDCRLTCRRLSHIADNFLIPGRTLRLSLDNESLSRLEAISRHQTIRKTVKTLELDLSLYPDTDGVPVSVFASHATCLLDLALGTYEPDIGQFAGEGQWPEGTNSAIPRIHHEVGLIHDACHFLRNYPGRPTCPLRWNGPIRANMA</sequence>
<evidence type="ECO:0000256" key="1">
    <source>
        <dbReference type="SAM" id="MobiDB-lite"/>
    </source>
</evidence>
<feature type="region of interest" description="Disordered" evidence="1">
    <location>
        <begin position="1"/>
        <end position="36"/>
    </location>
</feature>
<proteinExistence type="predicted"/>
<accession>A0AA40JZH3</accession>
<evidence type="ECO:0000313" key="3">
    <source>
        <dbReference type="Proteomes" id="UP001172155"/>
    </source>
</evidence>
<reference evidence="2" key="1">
    <citation type="submission" date="2023-06" db="EMBL/GenBank/DDBJ databases">
        <title>Genome-scale phylogeny and comparative genomics of the fungal order Sordariales.</title>
        <authorList>
            <consortium name="Lawrence Berkeley National Laboratory"/>
            <person name="Hensen N."/>
            <person name="Bonometti L."/>
            <person name="Westerberg I."/>
            <person name="Brannstrom I.O."/>
            <person name="Guillou S."/>
            <person name="Cros-Aarteil S."/>
            <person name="Calhoun S."/>
            <person name="Haridas S."/>
            <person name="Kuo A."/>
            <person name="Mondo S."/>
            <person name="Pangilinan J."/>
            <person name="Riley R."/>
            <person name="LaButti K."/>
            <person name="Andreopoulos B."/>
            <person name="Lipzen A."/>
            <person name="Chen C."/>
            <person name="Yanf M."/>
            <person name="Daum C."/>
            <person name="Ng V."/>
            <person name="Clum A."/>
            <person name="Steindorff A."/>
            <person name="Ohm R."/>
            <person name="Martin F."/>
            <person name="Silar P."/>
            <person name="Natvig D."/>
            <person name="Lalanne C."/>
            <person name="Gautier V."/>
            <person name="Ament-velasquez S.L."/>
            <person name="Kruys A."/>
            <person name="Hutchinson M.I."/>
            <person name="Powell A.J."/>
            <person name="Barry K."/>
            <person name="Miller A.N."/>
            <person name="Grigoriev I.V."/>
            <person name="Debuchy R."/>
            <person name="Gladieux P."/>
            <person name="Thoren M.H."/>
            <person name="Johannesson H."/>
        </authorList>
    </citation>
    <scope>NUCLEOTIDE SEQUENCE</scope>
    <source>
        <strain evidence="2">SMH3187-1</strain>
    </source>
</reference>
<dbReference type="AlphaFoldDB" id="A0AA40JZH3"/>
<keyword evidence="3" id="KW-1185">Reference proteome</keyword>
<dbReference type="EMBL" id="JAUKUD010000006">
    <property type="protein sequence ID" value="KAK0740462.1"/>
    <property type="molecule type" value="Genomic_DNA"/>
</dbReference>
<name>A0AA40JZH3_9PEZI</name>
<comment type="caution">
    <text evidence="2">The sequence shown here is derived from an EMBL/GenBank/DDBJ whole genome shotgun (WGS) entry which is preliminary data.</text>
</comment>